<feature type="compositionally biased region" description="Polar residues" evidence="1">
    <location>
        <begin position="56"/>
        <end position="65"/>
    </location>
</feature>
<evidence type="ECO:0000313" key="3">
    <source>
        <dbReference type="Proteomes" id="UP001307889"/>
    </source>
</evidence>
<protein>
    <recommendedName>
        <fullName evidence="4">BESS domain-containing protein</fullName>
    </recommendedName>
</protein>
<feature type="region of interest" description="Disordered" evidence="1">
    <location>
        <begin position="111"/>
        <end position="155"/>
    </location>
</feature>
<feature type="compositionally biased region" description="Polar residues" evidence="1">
    <location>
        <begin position="116"/>
        <end position="135"/>
    </location>
</feature>
<evidence type="ECO:0008006" key="4">
    <source>
        <dbReference type="Google" id="ProtNLM"/>
    </source>
</evidence>
<accession>A0ABN7AB50</accession>
<proteinExistence type="predicted"/>
<dbReference type="Proteomes" id="UP001307889">
    <property type="component" value="Chromosome 1"/>
</dbReference>
<organism evidence="2 3">
    <name type="scientific">Nesidiocoris tenuis</name>
    <dbReference type="NCBI Taxonomy" id="355587"/>
    <lineage>
        <taxon>Eukaryota</taxon>
        <taxon>Metazoa</taxon>
        <taxon>Ecdysozoa</taxon>
        <taxon>Arthropoda</taxon>
        <taxon>Hexapoda</taxon>
        <taxon>Insecta</taxon>
        <taxon>Pterygota</taxon>
        <taxon>Neoptera</taxon>
        <taxon>Paraneoptera</taxon>
        <taxon>Hemiptera</taxon>
        <taxon>Heteroptera</taxon>
        <taxon>Panheteroptera</taxon>
        <taxon>Cimicomorpha</taxon>
        <taxon>Miridae</taxon>
        <taxon>Dicyphina</taxon>
        <taxon>Nesidiocoris</taxon>
    </lineage>
</organism>
<sequence length="155" mass="17442">MPRFSIDSKDKRKKSNEKRQTHEPPLHSEESSESAHQVTEKNRREDDDRRCYSLRASPSQMGQCSNEQFLTSCLPLLGSLGPKKNFLARINIQKAIYDVLDEDVSEYDESAEQLRNKSSSRPASGKRMTNCSNAPQGKKHSAGSANVSPRPNPHD</sequence>
<evidence type="ECO:0000256" key="1">
    <source>
        <dbReference type="SAM" id="MobiDB-lite"/>
    </source>
</evidence>
<gene>
    <name evidence="2" type="ORF">NTJ_02060</name>
</gene>
<feature type="compositionally biased region" description="Basic and acidic residues" evidence="1">
    <location>
        <begin position="1"/>
        <end position="10"/>
    </location>
</feature>
<evidence type="ECO:0000313" key="2">
    <source>
        <dbReference type="EMBL" id="BES89253.1"/>
    </source>
</evidence>
<keyword evidence="3" id="KW-1185">Reference proteome</keyword>
<reference evidence="2 3" key="1">
    <citation type="submission" date="2023-09" db="EMBL/GenBank/DDBJ databases">
        <title>Nesidiocoris tenuis whole genome shotgun sequence.</title>
        <authorList>
            <person name="Shibata T."/>
            <person name="Shimoda M."/>
            <person name="Kobayashi T."/>
            <person name="Uehara T."/>
        </authorList>
    </citation>
    <scope>NUCLEOTIDE SEQUENCE [LARGE SCALE GENOMIC DNA]</scope>
    <source>
        <strain evidence="2 3">Japan</strain>
    </source>
</reference>
<feature type="region of interest" description="Disordered" evidence="1">
    <location>
        <begin position="1"/>
        <end position="65"/>
    </location>
</feature>
<dbReference type="EMBL" id="AP028909">
    <property type="protein sequence ID" value="BES89253.1"/>
    <property type="molecule type" value="Genomic_DNA"/>
</dbReference>
<feature type="compositionally biased region" description="Basic and acidic residues" evidence="1">
    <location>
        <begin position="38"/>
        <end position="51"/>
    </location>
</feature>
<name>A0ABN7AB50_9HEMI</name>
<feature type="compositionally biased region" description="Basic and acidic residues" evidence="1">
    <location>
        <begin position="17"/>
        <end position="30"/>
    </location>
</feature>